<dbReference type="FunFam" id="2.30.30.190:FF:000016">
    <property type="entry name" value="Tubulin-folding cofactor E"/>
    <property type="match status" value="1"/>
</dbReference>
<dbReference type="AlphaFoldDB" id="A0A9P7BT26"/>
<dbReference type="SMART" id="SM00369">
    <property type="entry name" value="LRR_TYP"/>
    <property type="match status" value="2"/>
</dbReference>
<keyword evidence="4" id="KW-0433">Leucine-rich repeat</keyword>
<keyword evidence="5" id="KW-0677">Repeat</keyword>
<evidence type="ECO:0000313" key="11">
    <source>
        <dbReference type="Proteomes" id="UP000716291"/>
    </source>
</evidence>
<reference evidence="10" key="1">
    <citation type="journal article" date="2020" name="Microb. Genom.">
        <title>Genetic diversity of clinical and environmental Mucorales isolates obtained from an investigation of mucormycosis cases among solid organ transplant recipients.</title>
        <authorList>
            <person name="Nguyen M.H."/>
            <person name="Kaul D."/>
            <person name="Muto C."/>
            <person name="Cheng S.J."/>
            <person name="Richter R.A."/>
            <person name="Bruno V.M."/>
            <person name="Liu G."/>
            <person name="Beyhan S."/>
            <person name="Sundermann A.J."/>
            <person name="Mounaud S."/>
            <person name="Pasculle A.W."/>
            <person name="Nierman W.C."/>
            <person name="Driscoll E."/>
            <person name="Cumbie R."/>
            <person name="Clancy C.J."/>
            <person name="Dupont C.L."/>
        </authorList>
    </citation>
    <scope>NUCLEOTIDE SEQUENCE</scope>
    <source>
        <strain evidence="10">GL11</strain>
    </source>
</reference>
<evidence type="ECO:0000259" key="9">
    <source>
        <dbReference type="PROSITE" id="PS50245"/>
    </source>
</evidence>
<dbReference type="InterPro" id="IPR032675">
    <property type="entry name" value="LRR_dom_sf"/>
</dbReference>
<keyword evidence="3" id="KW-0963">Cytoplasm</keyword>
<evidence type="ECO:0000256" key="3">
    <source>
        <dbReference type="ARBA" id="ARBA00022490"/>
    </source>
</evidence>
<evidence type="ECO:0000256" key="4">
    <source>
        <dbReference type="ARBA" id="ARBA00022614"/>
    </source>
</evidence>
<dbReference type="Gene3D" id="3.80.10.10">
    <property type="entry name" value="Ribonuclease Inhibitor"/>
    <property type="match status" value="2"/>
</dbReference>
<comment type="similarity">
    <text evidence="2">Belongs to the TBCE family.</text>
</comment>
<dbReference type="InterPro" id="IPR000626">
    <property type="entry name" value="Ubiquitin-like_dom"/>
</dbReference>
<dbReference type="Gene3D" id="2.30.30.190">
    <property type="entry name" value="CAP Gly-rich-like domain"/>
    <property type="match status" value="1"/>
</dbReference>
<accession>A0A9P7BT26</accession>
<dbReference type="PANTHER" id="PTHR15140:SF6">
    <property type="entry name" value="TUBULIN-SPECIFIC CHAPERONE COFACTOR E-LIKE PROTEIN"/>
    <property type="match status" value="1"/>
</dbReference>
<protein>
    <recommendedName>
        <fullName evidence="12">Tubulin-folding cofactor E</fullName>
    </recommendedName>
</protein>
<dbReference type="Gene3D" id="3.10.20.90">
    <property type="entry name" value="Phosphatidylinositol 3-kinase Catalytic Subunit, Chain A, domain 1"/>
    <property type="match status" value="1"/>
</dbReference>
<comment type="subcellular location">
    <subcellularLocation>
        <location evidence="1">Cytoplasm</location>
    </subcellularLocation>
</comment>
<dbReference type="SUPFAM" id="SSF74924">
    <property type="entry name" value="Cap-Gly domain"/>
    <property type="match status" value="1"/>
</dbReference>
<keyword evidence="11" id="KW-1185">Reference proteome</keyword>
<dbReference type="PROSITE" id="PS50053">
    <property type="entry name" value="UBIQUITIN_2"/>
    <property type="match status" value="1"/>
</dbReference>
<feature type="domain" description="Ubiquitin-like" evidence="8">
    <location>
        <begin position="414"/>
        <end position="508"/>
    </location>
</feature>
<dbReference type="SMART" id="SM01052">
    <property type="entry name" value="CAP_GLY"/>
    <property type="match status" value="1"/>
</dbReference>
<comment type="caution">
    <text evidence="10">The sequence shown here is derived from an EMBL/GenBank/DDBJ whole genome shotgun (WGS) entry which is preliminary data.</text>
</comment>
<evidence type="ECO:0008006" key="12">
    <source>
        <dbReference type="Google" id="ProtNLM"/>
    </source>
</evidence>
<evidence type="ECO:0000256" key="2">
    <source>
        <dbReference type="ARBA" id="ARBA00006286"/>
    </source>
</evidence>
<dbReference type="OrthoDB" id="5273213at2759"/>
<dbReference type="GO" id="GO:0005737">
    <property type="term" value="C:cytoplasm"/>
    <property type="evidence" value="ECO:0007669"/>
    <property type="project" value="UniProtKB-SubCell"/>
</dbReference>
<dbReference type="InterPro" id="IPR044079">
    <property type="entry name" value="Ubl_TBCE"/>
</dbReference>
<dbReference type="PROSITE" id="PS51450">
    <property type="entry name" value="LRR"/>
    <property type="match status" value="2"/>
</dbReference>
<name>A0A9P7BT26_RHIOR</name>
<evidence type="ECO:0000259" key="8">
    <source>
        <dbReference type="PROSITE" id="PS50053"/>
    </source>
</evidence>
<dbReference type="PANTHER" id="PTHR15140">
    <property type="entry name" value="TUBULIN-SPECIFIC CHAPERONE E"/>
    <property type="match status" value="1"/>
</dbReference>
<gene>
    <name evidence="10" type="ORF">G6F64_005686</name>
</gene>
<evidence type="ECO:0000256" key="6">
    <source>
        <dbReference type="ARBA" id="ARBA00023186"/>
    </source>
</evidence>
<evidence type="ECO:0000256" key="5">
    <source>
        <dbReference type="ARBA" id="ARBA00022737"/>
    </source>
</evidence>
<comment type="subunit">
    <text evidence="7">Supercomplex made of cofactors A to E. Cofactors A and D function by capturing and stabilizing tubulin in a quasi-native conformation. Cofactor E binds to the cofactor D-tubulin complex; interaction with cofactor C then causes the release of tubulin polypeptides that are committed to the native state.</text>
</comment>
<feature type="domain" description="CAP-Gly" evidence="9">
    <location>
        <begin position="26"/>
        <end position="70"/>
    </location>
</feature>
<dbReference type="CDD" id="cd17044">
    <property type="entry name" value="Ubl_TBCE"/>
    <property type="match status" value="1"/>
</dbReference>
<evidence type="ECO:0000256" key="1">
    <source>
        <dbReference type="ARBA" id="ARBA00004496"/>
    </source>
</evidence>
<dbReference type="EMBL" id="JAANQT010000709">
    <property type="protein sequence ID" value="KAG1308938.1"/>
    <property type="molecule type" value="Genomic_DNA"/>
</dbReference>
<dbReference type="PROSITE" id="PS50245">
    <property type="entry name" value="CAP_GLY_2"/>
    <property type="match status" value="1"/>
</dbReference>
<dbReference type="SUPFAM" id="SSF52058">
    <property type="entry name" value="L domain-like"/>
    <property type="match status" value="1"/>
</dbReference>
<keyword evidence="6" id="KW-0143">Chaperone</keyword>
<sequence length="510" mass="58272">MSIPESIKIGTRIQVGKDRATVKFIGKVQDTKGEWLGIEWDDPKRGKHDGSHKNTKYFECRYPTSGSFIRYQPDKVLFGQTFMQAFKDKYTAEQEENSVNYDKASDKGELYWGGNKNLVVETYGFGKVQRSLRQLSNLTIVGLAEEMISSAGPNNDILDSQLMIEDLDLSMNLIADWETVIGIVSQLPQLKILRLNQLRLAAPMQSFDFHHIQTLALNRSMIPWKNIEVLASGLPKLENLQLAGNGIKSLSSIHWESIKCLYLEDNLIDDWTEVEKLQSLPNLQVLFLNNNKIKTIKKNCMLPKLEYLRIEENAINDWDSINSLNEYPNLSKLRCKNNPIFEVGLDKETEASQIVGRIRNLTVVNGNTMVQLMKSLLPFIQDTANFVIVKHGEPDLQAQVQKTSTVLNDRLISVTISLRDLNQIDLISIDKKEKLPFATKSISKRFLPTMSIRNIKHLIQKLLKIPATKQKLYLLQSIDNGRIMVMDISDDLRDLKYYGINQQDEILVCE</sequence>
<dbReference type="Pfam" id="PF01302">
    <property type="entry name" value="CAP_GLY"/>
    <property type="match status" value="1"/>
</dbReference>
<evidence type="ECO:0000256" key="7">
    <source>
        <dbReference type="ARBA" id="ARBA00026055"/>
    </source>
</evidence>
<dbReference type="InterPro" id="IPR036859">
    <property type="entry name" value="CAP-Gly_dom_sf"/>
</dbReference>
<proteinExistence type="inferred from homology"/>
<dbReference type="InterPro" id="IPR000938">
    <property type="entry name" value="CAP-Gly_domain"/>
</dbReference>
<evidence type="ECO:0000313" key="10">
    <source>
        <dbReference type="EMBL" id="KAG1308938.1"/>
    </source>
</evidence>
<organism evidence="10 11">
    <name type="scientific">Rhizopus oryzae</name>
    <name type="common">Mucormycosis agent</name>
    <name type="synonym">Rhizopus arrhizus var. delemar</name>
    <dbReference type="NCBI Taxonomy" id="64495"/>
    <lineage>
        <taxon>Eukaryota</taxon>
        <taxon>Fungi</taxon>
        <taxon>Fungi incertae sedis</taxon>
        <taxon>Mucoromycota</taxon>
        <taxon>Mucoromycotina</taxon>
        <taxon>Mucoromycetes</taxon>
        <taxon>Mucorales</taxon>
        <taxon>Mucorineae</taxon>
        <taxon>Rhizopodaceae</taxon>
        <taxon>Rhizopus</taxon>
    </lineage>
</organism>
<dbReference type="Pfam" id="PF14560">
    <property type="entry name" value="Ubiquitin_2"/>
    <property type="match status" value="1"/>
</dbReference>
<dbReference type="InterPro" id="IPR003591">
    <property type="entry name" value="Leu-rich_rpt_typical-subtyp"/>
</dbReference>
<dbReference type="InterPro" id="IPR001611">
    <property type="entry name" value="Leu-rich_rpt"/>
</dbReference>
<dbReference type="Proteomes" id="UP000716291">
    <property type="component" value="Unassembled WGS sequence"/>
</dbReference>